<organism evidence="7 8">
    <name type="scientific">Reyranella soli</name>
    <dbReference type="NCBI Taxonomy" id="1230389"/>
    <lineage>
        <taxon>Bacteria</taxon>
        <taxon>Pseudomonadati</taxon>
        <taxon>Pseudomonadota</taxon>
        <taxon>Alphaproteobacteria</taxon>
        <taxon>Hyphomicrobiales</taxon>
        <taxon>Reyranellaceae</taxon>
        <taxon>Reyranella</taxon>
    </lineage>
</organism>
<dbReference type="PANTHER" id="PTHR30482:SF17">
    <property type="entry name" value="ABC TRANSPORTER ATP-BINDING PROTEIN"/>
    <property type="match status" value="1"/>
</dbReference>
<evidence type="ECO:0000313" key="7">
    <source>
        <dbReference type="EMBL" id="GEP56656.1"/>
    </source>
</evidence>
<sequence>MLFLLARRIVYSPFGLSLMAIRRNTLRASALGVPVNRRLVAIYTLAAAYAGAAGALLAQTTAYVSLEVLEFQRSADVLLALIIGGAGWLYGGIAGAVIFKILQDTLSSNAPQFWMFWMGLFLVVLALVGRERLGQGFGGGVRLLLARVRR</sequence>
<dbReference type="PANTHER" id="PTHR30482">
    <property type="entry name" value="HIGH-AFFINITY BRANCHED-CHAIN AMINO ACID TRANSPORT SYSTEM PERMEASE"/>
    <property type="match status" value="1"/>
</dbReference>
<keyword evidence="2" id="KW-1003">Cell membrane</keyword>
<evidence type="ECO:0008006" key="9">
    <source>
        <dbReference type="Google" id="ProtNLM"/>
    </source>
</evidence>
<evidence type="ECO:0000256" key="4">
    <source>
        <dbReference type="ARBA" id="ARBA00022989"/>
    </source>
</evidence>
<protein>
    <recommendedName>
        <fullName evidence="9">Branched-chain amino acid ABC transporter permease</fullName>
    </recommendedName>
</protein>
<comment type="caution">
    <text evidence="7">The sequence shown here is derived from an EMBL/GenBank/DDBJ whole genome shotgun (WGS) entry which is preliminary data.</text>
</comment>
<dbReference type="RefSeq" id="WP_281291472.1">
    <property type="nucleotide sequence ID" value="NZ_BKAJ01000068.1"/>
</dbReference>
<dbReference type="Proteomes" id="UP000321058">
    <property type="component" value="Unassembled WGS sequence"/>
</dbReference>
<accession>A0A512NCH8</accession>
<evidence type="ECO:0000256" key="5">
    <source>
        <dbReference type="ARBA" id="ARBA00023136"/>
    </source>
</evidence>
<keyword evidence="4 6" id="KW-1133">Transmembrane helix</keyword>
<feature type="transmembrane region" description="Helical" evidence="6">
    <location>
        <begin position="78"/>
        <end position="99"/>
    </location>
</feature>
<dbReference type="GO" id="GO:0005886">
    <property type="term" value="C:plasma membrane"/>
    <property type="evidence" value="ECO:0007669"/>
    <property type="project" value="UniProtKB-SubCell"/>
</dbReference>
<reference evidence="7 8" key="1">
    <citation type="submission" date="2019-07" db="EMBL/GenBank/DDBJ databases">
        <title>Whole genome shotgun sequence of Reyranella soli NBRC 108950.</title>
        <authorList>
            <person name="Hosoyama A."/>
            <person name="Uohara A."/>
            <person name="Ohji S."/>
            <person name="Ichikawa N."/>
        </authorList>
    </citation>
    <scope>NUCLEOTIDE SEQUENCE [LARGE SCALE GENOMIC DNA]</scope>
    <source>
        <strain evidence="7 8">NBRC 108950</strain>
    </source>
</reference>
<keyword evidence="8" id="KW-1185">Reference proteome</keyword>
<feature type="transmembrane region" description="Helical" evidence="6">
    <location>
        <begin position="40"/>
        <end position="66"/>
    </location>
</feature>
<dbReference type="EMBL" id="BKAJ01000068">
    <property type="protein sequence ID" value="GEP56656.1"/>
    <property type="molecule type" value="Genomic_DNA"/>
</dbReference>
<evidence type="ECO:0000256" key="3">
    <source>
        <dbReference type="ARBA" id="ARBA00022692"/>
    </source>
</evidence>
<keyword evidence="3 6" id="KW-0812">Transmembrane</keyword>
<keyword evidence="5 6" id="KW-0472">Membrane</keyword>
<dbReference type="Pfam" id="PF02653">
    <property type="entry name" value="BPD_transp_2"/>
    <property type="match status" value="1"/>
</dbReference>
<evidence type="ECO:0000256" key="2">
    <source>
        <dbReference type="ARBA" id="ARBA00022475"/>
    </source>
</evidence>
<name>A0A512NCH8_9HYPH</name>
<comment type="subcellular location">
    <subcellularLocation>
        <location evidence="1">Cell membrane</location>
        <topology evidence="1">Multi-pass membrane protein</topology>
    </subcellularLocation>
</comment>
<dbReference type="InterPro" id="IPR001851">
    <property type="entry name" value="ABC_transp_permease"/>
</dbReference>
<proteinExistence type="predicted"/>
<feature type="transmembrane region" description="Helical" evidence="6">
    <location>
        <begin position="111"/>
        <end position="128"/>
    </location>
</feature>
<dbReference type="AlphaFoldDB" id="A0A512NCH8"/>
<evidence type="ECO:0000313" key="8">
    <source>
        <dbReference type="Proteomes" id="UP000321058"/>
    </source>
</evidence>
<dbReference type="GO" id="GO:0015658">
    <property type="term" value="F:branched-chain amino acid transmembrane transporter activity"/>
    <property type="evidence" value="ECO:0007669"/>
    <property type="project" value="InterPro"/>
</dbReference>
<evidence type="ECO:0000256" key="1">
    <source>
        <dbReference type="ARBA" id="ARBA00004651"/>
    </source>
</evidence>
<gene>
    <name evidence="7" type="ORF">RSO01_38220</name>
</gene>
<dbReference type="InterPro" id="IPR043428">
    <property type="entry name" value="LivM-like"/>
</dbReference>
<evidence type="ECO:0000256" key="6">
    <source>
        <dbReference type="SAM" id="Phobius"/>
    </source>
</evidence>